<accession>A0A1E1XIG5</accession>
<dbReference type="Gene3D" id="2.60.210.10">
    <property type="entry name" value="Apoptosis, Tumor Necrosis Factor Receptor Associated Protein 2, Chain A"/>
    <property type="match status" value="1"/>
</dbReference>
<evidence type="ECO:0000313" key="2">
    <source>
        <dbReference type="EMBL" id="JAT99034.1"/>
    </source>
</evidence>
<dbReference type="SUPFAM" id="SSF49599">
    <property type="entry name" value="TRAF domain-like"/>
    <property type="match status" value="1"/>
</dbReference>
<dbReference type="EMBL" id="GFAC01000154">
    <property type="protein sequence ID" value="JAT99034.1"/>
    <property type="molecule type" value="mRNA"/>
</dbReference>
<dbReference type="Pfam" id="PF21355">
    <property type="entry name" value="TRAF-mep_MATH"/>
    <property type="match status" value="1"/>
</dbReference>
<feature type="domain" description="TRAF1-6 MATH" evidence="1">
    <location>
        <begin position="224"/>
        <end position="328"/>
    </location>
</feature>
<dbReference type="AlphaFoldDB" id="A0A1E1XIG5"/>
<dbReference type="InterPro" id="IPR049342">
    <property type="entry name" value="TRAF1-6_MATH_dom"/>
</dbReference>
<protein>
    <submittedName>
        <fullName evidence="2">Putative tumor necrosis factor receptor-associated factor</fullName>
    </submittedName>
</protein>
<proteinExistence type="evidence at transcript level"/>
<reference evidence="2" key="1">
    <citation type="journal article" date="2017" name="Front. Cell. Infect. Microbiol.">
        <title>The Distinct Transcriptional Response of the Midgut of Amblyomma sculptum and Amblyomma aureolatum Ticks to Rickettsia rickettsii Correlates to Their Differences in Susceptibility to Infection.</title>
        <authorList>
            <person name="Martins L.A."/>
            <person name="Galletti M.F.B.M."/>
            <person name="Ribeiro J.M."/>
            <person name="Fujita A."/>
            <person name="Costa F.B."/>
            <person name="Labruna M.B."/>
            <person name="Daffre S."/>
            <person name="Fogaca A.C."/>
        </authorList>
    </citation>
    <scope>NUCLEOTIDE SEQUENCE</scope>
</reference>
<keyword evidence="2" id="KW-0675">Receptor</keyword>
<organism evidence="2">
    <name type="scientific">Amblyomma aureolatum</name>
    <dbReference type="NCBI Taxonomy" id="187763"/>
    <lineage>
        <taxon>Eukaryota</taxon>
        <taxon>Metazoa</taxon>
        <taxon>Ecdysozoa</taxon>
        <taxon>Arthropoda</taxon>
        <taxon>Chelicerata</taxon>
        <taxon>Arachnida</taxon>
        <taxon>Acari</taxon>
        <taxon>Parasitiformes</taxon>
        <taxon>Ixodida</taxon>
        <taxon>Ixodoidea</taxon>
        <taxon>Ixodidae</taxon>
        <taxon>Amblyomminae</taxon>
        <taxon>Amblyomma</taxon>
    </lineage>
</organism>
<dbReference type="InterPro" id="IPR008974">
    <property type="entry name" value="TRAF-like"/>
</dbReference>
<feature type="non-terminal residue" evidence="2">
    <location>
        <position position="1"/>
    </location>
</feature>
<name>A0A1E1XIG5_9ACAR</name>
<evidence type="ECO:0000259" key="1">
    <source>
        <dbReference type="Pfam" id="PF21355"/>
    </source>
</evidence>
<sequence>CSAMLLYSEVCLHLRSDCRTERKSDEFERGSRPCSGDDRALFRSFMATFENQAAEINGFLQRVVVHNATHDDRLNEITQGVNTLTETVKQEVPAEARQMFHTLTKSIRDLATSNEEVKKYLAAQTVVINNLPKNIEGFEIMLRDELAIATTRHQVQVSQAAINLTEELKKNDETTHDKITQILRNTQQHVAEWNFFVPGVKSLQEKALKVGSARYQSKLVYLRGYYLLPGIRLRKEGTSVKLHASITLYKGDMDDFLQWPFHHTVGLSALHPKDGTIKMFQVGVVSPGELFQKPTQSCNPYGFFTDHSLDLKDLFTGGYVDNDTLLVKWELLPRLGVQ</sequence>